<protein>
    <submittedName>
        <fullName evidence="2">Uncharacterized protein</fullName>
    </submittedName>
</protein>
<accession>A0AAD5VQC9</accession>
<dbReference type="EMBL" id="JANIEX010000529">
    <property type="protein sequence ID" value="KAJ3565901.1"/>
    <property type="molecule type" value="Genomic_DNA"/>
</dbReference>
<keyword evidence="3" id="KW-1185">Reference proteome</keyword>
<feature type="region of interest" description="Disordered" evidence="1">
    <location>
        <begin position="161"/>
        <end position="295"/>
    </location>
</feature>
<reference evidence="2" key="1">
    <citation type="submission" date="2022-07" db="EMBL/GenBank/DDBJ databases">
        <title>Genome Sequence of Leucocoprinus birnbaumii.</title>
        <authorList>
            <person name="Buettner E."/>
        </authorList>
    </citation>
    <scope>NUCLEOTIDE SEQUENCE</scope>
    <source>
        <strain evidence="2">VT141</strain>
    </source>
</reference>
<comment type="caution">
    <text evidence="2">The sequence shown here is derived from an EMBL/GenBank/DDBJ whole genome shotgun (WGS) entry which is preliminary data.</text>
</comment>
<evidence type="ECO:0000313" key="2">
    <source>
        <dbReference type="EMBL" id="KAJ3565901.1"/>
    </source>
</evidence>
<feature type="compositionally biased region" description="Polar residues" evidence="1">
    <location>
        <begin position="213"/>
        <end position="232"/>
    </location>
</feature>
<feature type="compositionally biased region" description="Polar residues" evidence="1">
    <location>
        <begin position="319"/>
        <end position="344"/>
    </location>
</feature>
<proteinExistence type="predicted"/>
<dbReference type="AlphaFoldDB" id="A0AAD5VQC9"/>
<feature type="compositionally biased region" description="Basic and acidic residues" evidence="1">
    <location>
        <begin position="42"/>
        <end position="54"/>
    </location>
</feature>
<evidence type="ECO:0000256" key="1">
    <source>
        <dbReference type="SAM" id="MobiDB-lite"/>
    </source>
</evidence>
<feature type="compositionally biased region" description="Basic and acidic residues" evidence="1">
    <location>
        <begin position="249"/>
        <end position="262"/>
    </location>
</feature>
<feature type="compositionally biased region" description="Polar residues" evidence="1">
    <location>
        <begin position="7"/>
        <end position="37"/>
    </location>
</feature>
<feature type="compositionally biased region" description="Polar residues" evidence="1">
    <location>
        <begin position="114"/>
        <end position="139"/>
    </location>
</feature>
<sequence length="469" mass="49752">MPAKGSRTGSTAQLRSHSRSSSATRIGANLQFTQKDNASAKGSDKGRKPPHEAGRPGFSRANSSQRVPPAAQLKRTGSSTSATQQHKGNASAKTNPNFTLTTQSADDDDEDEWVSSSGAQTPNQNDSDSDTASEGSSIPQELLAQQLQRTQLEQEAAAAAIAQAQAQVPRVETARQSDFNPPVALGASGVNGVPKSAPSAPTQLPFPTDESESNGLSTDQSPRQRYRPQTATDHVVPPASSGGNSSGQHARETNHSRSEGRSAHSKRKSVTRPPSIHSTTGRIDGVPMRPHPLIRGHSQGYLNVVPKPTPLAPLTVITDQPSNVSDTQESGSPESIKTTITSPGGYTAEIPAHRRMSVSSARSVATLPAHSATQPPHKPYDRNRTLSTMSMSASSTALNSLAHLPSVTRPPSPQLISFFPPVNPHVNIEAIHPLLPGPYLNNHLAVLARRTPLRESYDRVMQAKLASGR</sequence>
<feature type="compositionally biased region" description="Polar residues" evidence="1">
    <location>
        <begin position="75"/>
        <end position="104"/>
    </location>
</feature>
<dbReference type="Proteomes" id="UP001213000">
    <property type="component" value="Unassembled WGS sequence"/>
</dbReference>
<feature type="region of interest" description="Disordered" evidence="1">
    <location>
        <begin position="319"/>
        <end position="384"/>
    </location>
</feature>
<evidence type="ECO:0000313" key="3">
    <source>
        <dbReference type="Proteomes" id="UP001213000"/>
    </source>
</evidence>
<feature type="region of interest" description="Disordered" evidence="1">
    <location>
        <begin position="1"/>
        <end position="141"/>
    </location>
</feature>
<gene>
    <name evidence="2" type="ORF">NP233_g7337</name>
</gene>
<organism evidence="2 3">
    <name type="scientific">Leucocoprinus birnbaumii</name>
    <dbReference type="NCBI Taxonomy" id="56174"/>
    <lineage>
        <taxon>Eukaryota</taxon>
        <taxon>Fungi</taxon>
        <taxon>Dikarya</taxon>
        <taxon>Basidiomycota</taxon>
        <taxon>Agaricomycotina</taxon>
        <taxon>Agaricomycetes</taxon>
        <taxon>Agaricomycetidae</taxon>
        <taxon>Agaricales</taxon>
        <taxon>Agaricineae</taxon>
        <taxon>Agaricaceae</taxon>
        <taxon>Leucocoprinus</taxon>
    </lineage>
</organism>
<name>A0AAD5VQC9_9AGAR</name>